<evidence type="ECO:0000259" key="3">
    <source>
        <dbReference type="PROSITE" id="PS50011"/>
    </source>
</evidence>
<feature type="compositionally biased region" description="Low complexity" evidence="1">
    <location>
        <begin position="204"/>
        <end position="214"/>
    </location>
</feature>
<reference evidence="4" key="1">
    <citation type="journal article" date="2020" name="bioRxiv">
        <title>Comparative genomics of Chlamydomonas.</title>
        <authorList>
            <person name="Craig R.J."/>
            <person name="Hasan A.R."/>
            <person name="Ness R.W."/>
            <person name="Keightley P.D."/>
        </authorList>
    </citation>
    <scope>NUCLEOTIDE SEQUENCE</scope>
    <source>
        <strain evidence="4">CCAP 11/70</strain>
    </source>
</reference>
<dbReference type="SUPFAM" id="SSF56112">
    <property type="entry name" value="Protein kinase-like (PK-like)"/>
    <property type="match status" value="1"/>
</dbReference>
<dbReference type="AlphaFoldDB" id="A0A836BNY9"/>
<dbReference type="InterPro" id="IPR000719">
    <property type="entry name" value="Prot_kinase_dom"/>
</dbReference>
<keyword evidence="5" id="KW-1185">Reference proteome</keyword>
<feature type="transmembrane region" description="Helical" evidence="2">
    <location>
        <begin position="6"/>
        <end position="28"/>
    </location>
</feature>
<accession>A0A836BNY9</accession>
<feature type="region of interest" description="Disordered" evidence="1">
    <location>
        <begin position="545"/>
        <end position="564"/>
    </location>
</feature>
<feature type="compositionally biased region" description="Acidic residues" evidence="1">
    <location>
        <begin position="224"/>
        <end position="239"/>
    </location>
</feature>
<keyword evidence="2" id="KW-1133">Transmembrane helix</keyword>
<evidence type="ECO:0000313" key="4">
    <source>
        <dbReference type="EMBL" id="KAG2482098.1"/>
    </source>
</evidence>
<feature type="compositionally biased region" description="Pro residues" evidence="1">
    <location>
        <begin position="289"/>
        <end position="299"/>
    </location>
</feature>
<dbReference type="InterPro" id="IPR011009">
    <property type="entry name" value="Kinase-like_dom_sf"/>
</dbReference>
<evidence type="ECO:0000313" key="5">
    <source>
        <dbReference type="Proteomes" id="UP000612055"/>
    </source>
</evidence>
<feature type="region of interest" description="Disordered" evidence="1">
    <location>
        <begin position="204"/>
        <end position="307"/>
    </location>
</feature>
<dbReference type="PROSITE" id="PS50011">
    <property type="entry name" value="PROTEIN_KINASE_DOM"/>
    <property type="match status" value="1"/>
</dbReference>
<dbReference type="Proteomes" id="UP000612055">
    <property type="component" value="Unassembled WGS sequence"/>
</dbReference>
<comment type="caution">
    <text evidence="4">The sequence shown here is derived from an EMBL/GenBank/DDBJ whole genome shotgun (WGS) entry which is preliminary data.</text>
</comment>
<dbReference type="Gene3D" id="1.10.510.10">
    <property type="entry name" value="Transferase(Phosphotransferase) domain 1"/>
    <property type="match status" value="1"/>
</dbReference>
<feature type="compositionally biased region" description="Low complexity" evidence="1">
    <location>
        <begin position="259"/>
        <end position="272"/>
    </location>
</feature>
<evidence type="ECO:0000256" key="1">
    <source>
        <dbReference type="SAM" id="MobiDB-lite"/>
    </source>
</evidence>
<evidence type="ECO:0000256" key="2">
    <source>
        <dbReference type="SAM" id="Phobius"/>
    </source>
</evidence>
<proteinExistence type="predicted"/>
<organism evidence="4 5">
    <name type="scientific">Edaphochlamys debaryana</name>
    <dbReference type="NCBI Taxonomy" id="47281"/>
    <lineage>
        <taxon>Eukaryota</taxon>
        <taxon>Viridiplantae</taxon>
        <taxon>Chlorophyta</taxon>
        <taxon>core chlorophytes</taxon>
        <taxon>Chlorophyceae</taxon>
        <taxon>CS clade</taxon>
        <taxon>Chlamydomonadales</taxon>
        <taxon>Chlamydomonadales incertae sedis</taxon>
        <taxon>Edaphochlamys</taxon>
    </lineage>
</organism>
<keyword evidence="2" id="KW-0472">Membrane</keyword>
<feature type="transmembrane region" description="Helical" evidence="2">
    <location>
        <begin position="35"/>
        <end position="62"/>
    </location>
</feature>
<dbReference type="EMBL" id="JAEHOE010000263">
    <property type="protein sequence ID" value="KAG2482098.1"/>
    <property type="molecule type" value="Genomic_DNA"/>
</dbReference>
<dbReference type="GO" id="GO:0004672">
    <property type="term" value="F:protein kinase activity"/>
    <property type="evidence" value="ECO:0007669"/>
    <property type="project" value="InterPro"/>
</dbReference>
<name>A0A836BNY9_9CHLO</name>
<dbReference type="GO" id="GO:0005524">
    <property type="term" value="F:ATP binding"/>
    <property type="evidence" value="ECO:0007669"/>
    <property type="project" value="InterPro"/>
</dbReference>
<keyword evidence="2" id="KW-0812">Transmembrane</keyword>
<sequence>MVGSVLAAAYGAYLCIPLAVAVAITLTLGSLITSILAAGFLLLFGAAAAVCLTIAAVCWTFMAAAARIRQATSAPRPHVAIPPTCASLVQPSEPADEADADDAASTITLLEGLSEAAEYADDESESIASEPDDACATPRLLPVLLPLASRASASPALSFHSAASRYASPEQPHTPAHPHRPAAPASACAVRSSAESELWAALHPSASSGSHAGSHGSGSGGGSEADDDASGPDSEDSEGEGERFHVFSRGSRTGGPSSGGAPPSSGCCLLPAKPLPPPPQGPAGASPCAQPPATPPQPPAAVRTGPGLHSLRWGRWQEEWEEWSPLGTPRARTCCPAFEAVAEEPAAGLGAADGGAAGEPDPESELDNSPITAPAPAMLAAAPGRYQPPLERSFRSLLAAQPLVSLGGGCGAASELVALRGGAGGGSVVAVRRRLARAGGANDGPFERGVMALQAARPCPFLEASLGFAVRQDSLQAFSTAAPGPSLAEELDAALLSTPPDRLHPRLLLPAPRLRAIAACALRALAHLHAAGLAHGRISPHCLRSADPASPTATPAPASPSPSDYSALAGPRLVLVGLHRATAIAPVSDPASAACCAPASPASPAASAPAAPWAPGASGWASAARVGLSRGAFLAPELAAGGQLRPRGASAAGDVWALGMVLAAAAVWAGDEGALLCLGGGRLGLPACVPPGLAALVGWMTAADSADRPSAEAALEAGFVRGVGAADLLRL</sequence>
<protein>
    <recommendedName>
        <fullName evidence="3">Protein kinase domain-containing protein</fullName>
    </recommendedName>
</protein>
<feature type="region of interest" description="Disordered" evidence="1">
    <location>
        <begin position="163"/>
        <end position="189"/>
    </location>
</feature>
<gene>
    <name evidence="4" type="ORF">HYH03_018954</name>
</gene>
<feature type="domain" description="Protein kinase" evidence="3">
    <location>
        <begin position="400"/>
        <end position="720"/>
    </location>
</feature>
<dbReference type="SMART" id="SM00220">
    <property type="entry name" value="S_TKc"/>
    <property type="match status" value="1"/>
</dbReference>